<keyword evidence="1" id="KW-0479">Metal-binding</keyword>
<dbReference type="InterPro" id="IPR001841">
    <property type="entry name" value="Znf_RING"/>
</dbReference>
<comment type="caution">
    <text evidence="5">The sequence shown here is derived from an EMBL/GenBank/DDBJ whole genome shotgun (WGS) entry which is preliminary data.</text>
</comment>
<dbReference type="Gene3D" id="3.10.20.90">
    <property type="entry name" value="Phosphatidylinositol 3-kinase Catalytic Subunit, Chain A, domain 1"/>
    <property type="match status" value="3"/>
</dbReference>
<dbReference type="OrthoDB" id="428577at2759"/>
<dbReference type="InterPro" id="IPR029071">
    <property type="entry name" value="Ubiquitin-like_domsf"/>
</dbReference>
<dbReference type="InterPro" id="IPR050158">
    <property type="entry name" value="Ubiquitin_ubiquitin-like"/>
</dbReference>
<feature type="compositionally biased region" description="Low complexity" evidence="2">
    <location>
        <begin position="16"/>
        <end position="27"/>
    </location>
</feature>
<dbReference type="SMART" id="SM00213">
    <property type="entry name" value="UBQ"/>
    <property type="match status" value="2"/>
</dbReference>
<proteinExistence type="predicted"/>
<feature type="domain" description="Ubiquitin-like" evidence="3">
    <location>
        <begin position="94"/>
        <end position="143"/>
    </location>
</feature>
<sequence>MVKSRDETTSAKKIVNSTTRKSTTNSNAPKRSGLCTICWFHIAKEPATNTTCGYTFHSECFNEWSEWCGGHESPPNCPLEGSCPRFVARTQLLPRVTVKTLLLTSLEIVFTTDDTVADLKTKIVKKVGIPAENFRLRYEGEVLPINEVFNWYYKTSKSSLIMCKSPMDGMVEITTSDNEMFEMPWNTMDTVDTLLNKVQERTGLTRDQFVLTSEGQVLQTGEKLCSYNIDHERGIRLHRSLNMAAAFIYIMTSTGKTLKIHCTSTDSIDNVKQKIQDQDGTPPDQQRNSKMDALLEITGFYTEALSTRHCV</sequence>
<dbReference type="PROSITE" id="PS50089">
    <property type="entry name" value="ZF_RING_2"/>
    <property type="match status" value="1"/>
</dbReference>
<accession>A0A225VE38</accession>
<evidence type="ECO:0000256" key="1">
    <source>
        <dbReference type="PROSITE-ProRule" id="PRU00175"/>
    </source>
</evidence>
<dbReference type="EMBL" id="NBNE01005652">
    <property type="protein sequence ID" value="OWZ03219.1"/>
    <property type="molecule type" value="Genomic_DNA"/>
</dbReference>
<evidence type="ECO:0000259" key="4">
    <source>
        <dbReference type="PROSITE" id="PS50089"/>
    </source>
</evidence>
<keyword evidence="6" id="KW-1185">Reference proteome</keyword>
<feature type="region of interest" description="Disordered" evidence="2">
    <location>
        <begin position="1"/>
        <end position="29"/>
    </location>
</feature>
<dbReference type="Pfam" id="PF00240">
    <property type="entry name" value="ubiquitin"/>
    <property type="match status" value="3"/>
</dbReference>
<evidence type="ECO:0000313" key="6">
    <source>
        <dbReference type="Proteomes" id="UP000198211"/>
    </source>
</evidence>
<dbReference type="InterPro" id="IPR013083">
    <property type="entry name" value="Znf_RING/FYVE/PHD"/>
</dbReference>
<name>A0A225VE38_9STRA</name>
<protein>
    <submittedName>
        <fullName evidence="5">Ubiquitin</fullName>
    </submittedName>
</protein>
<dbReference type="CDD" id="cd17039">
    <property type="entry name" value="Ubl_ubiquitin_like"/>
    <property type="match status" value="1"/>
</dbReference>
<gene>
    <name evidence="5" type="ORF">PHMEG_00025087</name>
</gene>
<dbReference type="Gene3D" id="3.30.40.10">
    <property type="entry name" value="Zinc/RING finger domain, C3HC4 (zinc finger)"/>
    <property type="match status" value="1"/>
</dbReference>
<feature type="domain" description="RING-type" evidence="4">
    <location>
        <begin position="35"/>
        <end position="79"/>
    </location>
</feature>
<feature type="domain" description="Ubiquitin-like" evidence="3">
    <location>
        <begin position="171"/>
        <end position="244"/>
    </location>
</feature>
<dbReference type="PROSITE" id="PS50053">
    <property type="entry name" value="UBIQUITIN_2"/>
    <property type="match status" value="3"/>
</dbReference>
<evidence type="ECO:0000259" key="3">
    <source>
        <dbReference type="PROSITE" id="PS50053"/>
    </source>
</evidence>
<dbReference type="STRING" id="4795.A0A225VE38"/>
<keyword evidence="1" id="KW-0862">Zinc</keyword>
<keyword evidence="1" id="KW-0863">Zinc-finger</keyword>
<evidence type="ECO:0000313" key="5">
    <source>
        <dbReference type="EMBL" id="OWZ03219.1"/>
    </source>
</evidence>
<dbReference type="SUPFAM" id="SSF54236">
    <property type="entry name" value="Ubiquitin-like"/>
    <property type="match status" value="3"/>
</dbReference>
<dbReference type="PANTHER" id="PTHR10666">
    <property type="entry name" value="UBIQUITIN"/>
    <property type="match status" value="1"/>
</dbReference>
<dbReference type="PRINTS" id="PR00348">
    <property type="entry name" value="UBIQUITIN"/>
</dbReference>
<organism evidence="5 6">
    <name type="scientific">Phytophthora megakarya</name>
    <dbReference type="NCBI Taxonomy" id="4795"/>
    <lineage>
        <taxon>Eukaryota</taxon>
        <taxon>Sar</taxon>
        <taxon>Stramenopiles</taxon>
        <taxon>Oomycota</taxon>
        <taxon>Peronosporomycetes</taxon>
        <taxon>Peronosporales</taxon>
        <taxon>Peronosporaceae</taxon>
        <taxon>Phytophthora</taxon>
    </lineage>
</organism>
<reference evidence="6" key="1">
    <citation type="submission" date="2017-03" db="EMBL/GenBank/DDBJ databases">
        <title>Phytopthora megakarya and P. palmivora, two closely related causual agents of cacao black pod achieved similar genome size and gene model numbers by different mechanisms.</title>
        <authorList>
            <person name="Ali S."/>
            <person name="Shao J."/>
            <person name="Larry D.J."/>
            <person name="Kronmiller B."/>
            <person name="Shen D."/>
            <person name="Strem M.D."/>
            <person name="Melnick R.L."/>
            <person name="Guiltinan M.J."/>
            <person name="Tyler B.M."/>
            <person name="Meinhardt L.W."/>
            <person name="Bailey B.A."/>
        </authorList>
    </citation>
    <scope>NUCLEOTIDE SEQUENCE [LARGE SCALE GENOMIC DNA]</scope>
    <source>
        <strain evidence="6">zdho120</strain>
    </source>
</reference>
<feature type="domain" description="Ubiquitin-like" evidence="3">
    <location>
        <begin position="246"/>
        <end position="287"/>
    </location>
</feature>
<dbReference type="Proteomes" id="UP000198211">
    <property type="component" value="Unassembled WGS sequence"/>
</dbReference>
<evidence type="ECO:0000256" key="2">
    <source>
        <dbReference type="SAM" id="MobiDB-lite"/>
    </source>
</evidence>
<dbReference type="InterPro" id="IPR000626">
    <property type="entry name" value="Ubiquitin-like_dom"/>
</dbReference>
<dbReference type="AlphaFoldDB" id="A0A225VE38"/>
<dbReference type="SUPFAM" id="SSF57850">
    <property type="entry name" value="RING/U-box"/>
    <property type="match status" value="1"/>
</dbReference>
<dbReference type="InterPro" id="IPR019956">
    <property type="entry name" value="Ubiquitin_dom"/>
</dbReference>
<feature type="compositionally biased region" description="Basic and acidic residues" evidence="2">
    <location>
        <begin position="1"/>
        <end position="10"/>
    </location>
</feature>
<dbReference type="GO" id="GO:0008270">
    <property type="term" value="F:zinc ion binding"/>
    <property type="evidence" value="ECO:0007669"/>
    <property type="project" value="UniProtKB-KW"/>
</dbReference>